<feature type="binding site" evidence="13">
    <location>
        <position position="14"/>
    </location>
    <ligand>
        <name>NADPH</name>
        <dbReference type="ChEBI" id="CHEBI:57783"/>
    </ligand>
</feature>
<feature type="binding site" evidence="13">
    <location>
        <position position="51"/>
    </location>
    <ligand>
        <name>NADPH</name>
        <dbReference type="ChEBI" id="CHEBI:57783"/>
    </ligand>
</feature>
<evidence type="ECO:0000259" key="19">
    <source>
        <dbReference type="Pfam" id="PF07479"/>
    </source>
</evidence>
<dbReference type="Gene3D" id="1.10.1040.10">
    <property type="entry name" value="N-(1-d-carboxylethyl)-l-norvaline Dehydrogenase, domain 2"/>
    <property type="match status" value="1"/>
</dbReference>
<organism evidence="20 21">
    <name type="scientific">Marinomonas fungiae</name>
    <dbReference type="NCBI Taxonomy" id="1137284"/>
    <lineage>
        <taxon>Bacteria</taxon>
        <taxon>Pseudomonadati</taxon>
        <taxon>Pseudomonadota</taxon>
        <taxon>Gammaproteobacteria</taxon>
        <taxon>Oceanospirillales</taxon>
        <taxon>Oceanospirillaceae</taxon>
        <taxon>Marinomonas</taxon>
    </lineage>
</organism>
<keyword evidence="21" id="KW-1185">Reference proteome</keyword>
<dbReference type="Proteomes" id="UP000182769">
    <property type="component" value="Unassembled WGS sequence"/>
</dbReference>
<keyword evidence="4 13" id="KW-0560">Oxidoreductase</keyword>
<dbReference type="InterPro" id="IPR008927">
    <property type="entry name" value="6-PGluconate_DH-like_C_sf"/>
</dbReference>
<evidence type="ECO:0000313" key="20">
    <source>
        <dbReference type="EMBL" id="CUB03498.1"/>
    </source>
</evidence>
<dbReference type="GO" id="GO:0046168">
    <property type="term" value="P:glycerol-3-phosphate catabolic process"/>
    <property type="evidence" value="ECO:0007669"/>
    <property type="project" value="InterPro"/>
</dbReference>
<evidence type="ECO:0000256" key="13">
    <source>
        <dbReference type="HAMAP-Rule" id="MF_00394"/>
    </source>
</evidence>
<dbReference type="Gene3D" id="3.40.50.720">
    <property type="entry name" value="NAD(P)-binding Rossmann-like Domain"/>
    <property type="match status" value="1"/>
</dbReference>
<dbReference type="FunFam" id="3.40.50.720:FF:000019">
    <property type="entry name" value="Glycerol-3-phosphate dehydrogenase [NAD(P)+]"/>
    <property type="match status" value="1"/>
</dbReference>
<comment type="caution">
    <text evidence="13">Lacks conserved residue(s) required for the propagation of feature annotation.</text>
</comment>
<dbReference type="EMBL" id="CYHG01000003">
    <property type="protein sequence ID" value="CUB03498.1"/>
    <property type="molecule type" value="Genomic_DNA"/>
</dbReference>
<comment type="catalytic activity">
    <reaction evidence="13">
        <text>sn-glycerol 3-phosphate + NAD(+) = dihydroxyacetone phosphate + NADH + H(+)</text>
        <dbReference type="Rhea" id="RHEA:11092"/>
        <dbReference type="ChEBI" id="CHEBI:15378"/>
        <dbReference type="ChEBI" id="CHEBI:57540"/>
        <dbReference type="ChEBI" id="CHEBI:57597"/>
        <dbReference type="ChEBI" id="CHEBI:57642"/>
        <dbReference type="ChEBI" id="CHEBI:57945"/>
        <dbReference type="EC" id="1.1.1.94"/>
    </reaction>
</comment>
<dbReference type="InterPro" id="IPR013328">
    <property type="entry name" value="6PGD_dom2"/>
</dbReference>
<evidence type="ECO:0000256" key="2">
    <source>
        <dbReference type="ARBA" id="ARBA00022516"/>
    </source>
</evidence>
<dbReference type="InterPro" id="IPR006109">
    <property type="entry name" value="G3P_DH_NAD-dep_C"/>
</dbReference>
<evidence type="ECO:0000256" key="17">
    <source>
        <dbReference type="RuleBase" id="RU000437"/>
    </source>
</evidence>
<dbReference type="PIRSF" id="PIRSF000114">
    <property type="entry name" value="Glycerol-3-P_dh"/>
    <property type="match status" value="1"/>
</dbReference>
<dbReference type="InterPro" id="IPR006168">
    <property type="entry name" value="G3P_DH_NAD-dep"/>
</dbReference>
<dbReference type="GO" id="GO:0046167">
    <property type="term" value="P:glycerol-3-phosphate biosynthetic process"/>
    <property type="evidence" value="ECO:0007669"/>
    <property type="project" value="UniProtKB-UniRule"/>
</dbReference>
<sequence length="343" mass="37124">MDKQSVCVLGGGSFGTALANIMAKNGHQVSQWMRNEEQVEEINLTGLNSRYLPNAPLHRELLATSNLEEAIRASDTIFVSIPSKSFEQVVERIKPLLTADKILISTTKGFNPNRFELMSDILRRNGVTERIGVLSGPNLAKEIAAGHLTGSVIASNDDALRATVIELLKSRTFRVYENRDSTGVELAGALKNIYAIVCGLAKAMKVGENTMAMIMTRSLAEMSRFAVHFGANPMTFLGLAGMGDLIATCTSPLSRNYRVGFALGSGEELEKAVGSIGEVAEGVNTLRMVVEEANKHGLYMPLASGLYKLIFDNASLDSLIGSMMTGEQKWDVEFATAGVNRNE</sequence>
<evidence type="ECO:0000313" key="21">
    <source>
        <dbReference type="Proteomes" id="UP000182769"/>
    </source>
</evidence>
<dbReference type="Pfam" id="PF07479">
    <property type="entry name" value="NAD_Gly3P_dh_C"/>
    <property type="match status" value="1"/>
</dbReference>
<dbReference type="NCBIfam" id="NF000942">
    <property type="entry name" value="PRK00094.1-4"/>
    <property type="match status" value="1"/>
</dbReference>
<evidence type="ECO:0000256" key="8">
    <source>
        <dbReference type="ARBA" id="ARBA00023264"/>
    </source>
</evidence>
<feature type="binding site" evidence="15">
    <location>
        <begin position="255"/>
        <end position="256"/>
    </location>
    <ligand>
        <name>substrate</name>
    </ligand>
</feature>
<evidence type="ECO:0000256" key="3">
    <source>
        <dbReference type="ARBA" id="ARBA00022857"/>
    </source>
</evidence>
<feature type="domain" description="Glycerol-3-phosphate dehydrogenase NAD-dependent C-terminal" evidence="19">
    <location>
        <begin position="180"/>
        <end position="319"/>
    </location>
</feature>
<feature type="binding site" evidence="13">
    <location>
        <position position="108"/>
    </location>
    <ligand>
        <name>NADPH</name>
        <dbReference type="ChEBI" id="CHEBI:57783"/>
    </ligand>
</feature>
<dbReference type="GO" id="GO:0046474">
    <property type="term" value="P:glycerophospholipid biosynthetic process"/>
    <property type="evidence" value="ECO:0007669"/>
    <property type="project" value="TreeGrafter"/>
</dbReference>
<dbReference type="GO" id="GO:0051287">
    <property type="term" value="F:NAD binding"/>
    <property type="evidence" value="ECO:0007669"/>
    <property type="project" value="InterPro"/>
</dbReference>
<feature type="binding site" evidence="13">
    <location>
        <position position="281"/>
    </location>
    <ligand>
        <name>NADPH</name>
        <dbReference type="ChEBI" id="CHEBI:57783"/>
    </ligand>
</feature>
<feature type="binding site" evidence="16">
    <location>
        <position position="255"/>
    </location>
    <ligand>
        <name>NAD(+)</name>
        <dbReference type="ChEBI" id="CHEBI:57540"/>
    </ligand>
</feature>
<reference evidence="21" key="1">
    <citation type="submission" date="2015-08" db="EMBL/GenBank/DDBJ databases">
        <authorList>
            <person name="Varghese N."/>
        </authorList>
    </citation>
    <scope>NUCLEOTIDE SEQUENCE [LARGE SCALE GENOMIC DNA]</scope>
    <source>
        <strain evidence="21">JCM 18476</strain>
    </source>
</reference>
<dbReference type="SUPFAM" id="SSF48179">
    <property type="entry name" value="6-phosphogluconate dehydrogenase C-terminal domain-like"/>
    <property type="match status" value="1"/>
</dbReference>
<comment type="catalytic activity">
    <reaction evidence="9">
        <text>sn-glycerol 3-phosphate + NADP(+) = dihydroxyacetone phosphate + NADPH + H(+)</text>
        <dbReference type="Rhea" id="RHEA:11096"/>
        <dbReference type="ChEBI" id="CHEBI:15378"/>
        <dbReference type="ChEBI" id="CHEBI:57597"/>
        <dbReference type="ChEBI" id="CHEBI:57642"/>
        <dbReference type="ChEBI" id="CHEBI:57783"/>
        <dbReference type="ChEBI" id="CHEBI:58349"/>
        <dbReference type="EC" id="1.1.1.94"/>
    </reaction>
    <physiologicalReaction direction="right-to-left" evidence="9">
        <dbReference type="Rhea" id="RHEA:11098"/>
    </physiologicalReaction>
</comment>
<feature type="binding site" evidence="13">
    <location>
        <position position="256"/>
    </location>
    <ligand>
        <name>sn-glycerol 3-phosphate</name>
        <dbReference type="ChEBI" id="CHEBI:57597"/>
    </ligand>
</feature>
<dbReference type="AlphaFoldDB" id="A0A0K6IK68"/>
<evidence type="ECO:0000256" key="11">
    <source>
        <dbReference type="ARBA" id="ARBA00069372"/>
    </source>
</evidence>
<comment type="function">
    <text evidence="13">Catalyzes the reduction of the glycolytic intermediate dihydroxyacetone phosphate (DHAP) to sn-glycerol 3-phosphate (G3P), the key precursor for phospholipid synthesis.</text>
</comment>
<dbReference type="Pfam" id="PF01210">
    <property type="entry name" value="NAD_Gly3P_dh_N"/>
    <property type="match status" value="1"/>
</dbReference>
<keyword evidence="2 13" id="KW-0444">Lipid biosynthesis</keyword>
<evidence type="ECO:0000256" key="1">
    <source>
        <dbReference type="ARBA" id="ARBA00011009"/>
    </source>
</evidence>
<feature type="binding site" evidence="13">
    <location>
        <position position="255"/>
    </location>
    <ligand>
        <name>NADPH</name>
        <dbReference type="ChEBI" id="CHEBI:57783"/>
    </ligand>
</feature>
<evidence type="ECO:0000259" key="18">
    <source>
        <dbReference type="Pfam" id="PF01210"/>
    </source>
</evidence>
<dbReference type="InterPro" id="IPR036291">
    <property type="entry name" value="NAD(P)-bd_dom_sf"/>
</dbReference>
<evidence type="ECO:0000256" key="14">
    <source>
        <dbReference type="PIRSR" id="PIRSR000114-1"/>
    </source>
</evidence>
<feature type="binding site" evidence="15">
    <location>
        <position position="108"/>
    </location>
    <ligand>
        <name>substrate</name>
    </ligand>
</feature>
<keyword evidence="13" id="KW-0547">Nucleotide-binding</keyword>
<feature type="binding site" evidence="13">
    <location>
        <position position="34"/>
    </location>
    <ligand>
        <name>NADPH</name>
        <dbReference type="ChEBI" id="CHEBI:57783"/>
    </ligand>
</feature>
<dbReference type="PANTHER" id="PTHR11728">
    <property type="entry name" value="GLYCEROL-3-PHOSPHATE DEHYDROGENASE"/>
    <property type="match status" value="1"/>
</dbReference>
<feature type="active site" description="Proton acceptor" evidence="13 14">
    <location>
        <position position="191"/>
    </location>
</feature>
<dbReference type="GO" id="GO:0141152">
    <property type="term" value="F:glycerol-3-phosphate dehydrogenase (NAD+) activity"/>
    <property type="evidence" value="ECO:0007669"/>
    <property type="project" value="RHEA"/>
</dbReference>
<protein>
    <recommendedName>
        <fullName evidence="11 13">Glycerol-3-phosphate dehydrogenase [NAD(P)+]</fullName>
        <ecNumber evidence="10 13">1.1.1.94</ecNumber>
    </recommendedName>
    <alternativeName>
        <fullName evidence="13">NAD(P)(+)-dependent glycerol-3-phosphate dehydrogenase</fullName>
    </alternativeName>
    <alternativeName>
        <fullName evidence="12 13">NAD(P)H-dependent dihydroxyacetone-phosphate reductase</fullName>
    </alternativeName>
</protein>
<comment type="similarity">
    <text evidence="1 13 17">Belongs to the NAD-dependent glycerol-3-phosphate dehydrogenase family.</text>
</comment>
<comment type="subcellular location">
    <subcellularLocation>
        <location evidence="13">Cytoplasm</location>
    </subcellularLocation>
</comment>
<feature type="binding site" evidence="13">
    <location>
        <position position="279"/>
    </location>
    <ligand>
        <name>NADPH</name>
        <dbReference type="ChEBI" id="CHEBI:57783"/>
    </ligand>
</feature>
<keyword evidence="5 13" id="KW-0520">NAD</keyword>
<dbReference type="STRING" id="1137284.GCA_001418205_01349"/>
<feature type="binding site" evidence="13">
    <location>
        <position position="13"/>
    </location>
    <ligand>
        <name>NADPH</name>
        <dbReference type="ChEBI" id="CHEBI:57783"/>
    </ligand>
</feature>
<feature type="binding site" evidence="13">
    <location>
        <position position="191"/>
    </location>
    <ligand>
        <name>sn-glycerol 3-phosphate</name>
        <dbReference type="ChEBI" id="CHEBI:57597"/>
    </ligand>
</feature>
<dbReference type="EC" id="1.1.1.94" evidence="10 13"/>
<evidence type="ECO:0000256" key="9">
    <source>
        <dbReference type="ARBA" id="ARBA00052716"/>
    </source>
</evidence>
<dbReference type="NCBIfam" id="NF000946">
    <property type="entry name" value="PRK00094.2-4"/>
    <property type="match status" value="1"/>
</dbReference>
<evidence type="ECO:0000256" key="6">
    <source>
        <dbReference type="ARBA" id="ARBA00023098"/>
    </source>
</evidence>
<dbReference type="PANTHER" id="PTHR11728:SF1">
    <property type="entry name" value="GLYCEROL-3-PHOSPHATE DEHYDROGENASE [NAD(+)] 2, CHLOROPLASTIC"/>
    <property type="match status" value="1"/>
</dbReference>
<evidence type="ECO:0000256" key="16">
    <source>
        <dbReference type="PIRSR" id="PIRSR000114-3"/>
    </source>
</evidence>
<feature type="domain" description="Glycerol-3-phosphate dehydrogenase NAD-dependent N-terminal" evidence="18">
    <location>
        <begin position="6"/>
        <end position="159"/>
    </location>
</feature>
<dbReference type="InterPro" id="IPR011128">
    <property type="entry name" value="G3P_DH_NAD-dep_N"/>
</dbReference>
<evidence type="ECO:0000256" key="12">
    <source>
        <dbReference type="ARBA" id="ARBA00080511"/>
    </source>
</evidence>
<feature type="binding site" evidence="13">
    <location>
        <position position="108"/>
    </location>
    <ligand>
        <name>sn-glycerol 3-phosphate</name>
        <dbReference type="ChEBI" id="CHEBI:57597"/>
    </ligand>
</feature>
<dbReference type="RefSeq" id="WP_055462450.1">
    <property type="nucleotide sequence ID" value="NZ_CYHG01000003.1"/>
</dbReference>
<keyword evidence="7 13" id="KW-0594">Phospholipid biosynthesis</keyword>
<feature type="binding site" evidence="16">
    <location>
        <begin position="10"/>
        <end position="15"/>
    </location>
    <ligand>
        <name>NAD(+)</name>
        <dbReference type="ChEBI" id="CHEBI:57540"/>
    </ligand>
</feature>
<evidence type="ECO:0000256" key="10">
    <source>
        <dbReference type="ARBA" id="ARBA00066687"/>
    </source>
</evidence>
<evidence type="ECO:0000256" key="4">
    <source>
        <dbReference type="ARBA" id="ARBA00023002"/>
    </source>
</evidence>
<dbReference type="GO" id="GO:0005975">
    <property type="term" value="P:carbohydrate metabolic process"/>
    <property type="evidence" value="ECO:0007669"/>
    <property type="project" value="InterPro"/>
</dbReference>
<comment type="pathway">
    <text evidence="13">Membrane lipid metabolism; glycerophospholipid metabolism.</text>
</comment>
<feature type="binding site" evidence="13">
    <location>
        <position position="140"/>
    </location>
    <ligand>
        <name>NADPH</name>
        <dbReference type="ChEBI" id="CHEBI:57783"/>
    </ligand>
</feature>
<accession>A0A0K6IK68</accession>
<keyword evidence="8 13" id="KW-1208">Phospholipid metabolism</keyword>
<feature type="binding site" evidence="13">
    <location>
        <position position="244"/>
    </location>
    <ligand>
        <name>sn-glycerol 3-phosphate</name>
        <dbReference type="ChEBI" id="CHEBI:57597"/>
    </ligand>
</feature>
<dbReference type="OrthoDB" id="9812273at2"/>
<dbReference type="GO" id="GO:0141153">
    <property type="term" value="F:glycerol-3-phosphate dehydrogenase (NADP+) activity"/>
    <property type="evidence" value="ECO:0007669"/>
    <property type="project" value="RHEA"/>
</dbReference>
<keyword evidence="3 13" id="KW-0521">NADP</keyword>
<keyword evidence="6 13" id="KW-0443">Lipid metabolism</keyword>
<feature type="binding site" evidence="13">
    <location>
        <position position="255"/>
    </location>
    <ligand>
        <name>sn-glycerol 3-phosphate</name>
        <dbReference type="ChEBI" id="CHEBI:57597"/>
    </ligand>
</feature>
<dbReference type="GO" id="GO:0005829">
    <property type="term" value="C:cytosol"/>
    <property type="evidence" value="ECO:0007669"/>
    <property type="project" value="TreeGrafter"/>
</dbReference>
<dbReference type="HAMAP" id="MF_00394">
    <property type="entry name" value="NAD_Glyc3P_dehydrog"/>
    <property type="match status" value="1"/>
</dbReference>
<proteinExistence type="inferred from homology"/>
<dbReference type="NCBIfam" id="NF000940">
    <property type="entry name" value="PRK00094.1-2"/>
    <property type="match status" value="1"/>
</dbReference>
<dbReference type="PRINTS" id="PR00077">
    <property type="entry name" value="GPDHDRGNASE"/>
</dbReference>
<dbReference type="UniPathway" id="UPA00940"/>
<dbReference type="SUPFAM" id="SSF51735">
    <property type="entry name" value="NAD(P)-binding Rossmann-fold domains"/>
    <property type="match status" value="1"/>
</dbReference>
<dbReference type="FunFam" id="1.10.1040.10:FF:000001">
    <property type="entry name" value="Glycerol-3-phosphate dehydrogenase [NAD(P)+]"/>
    <property type="match status" value="1"/>
</dbReference>
<evidence type="ECO:0000256" key="15">
    <source>
        <dbReference type="PIRSR" id="PIRSR000114-2"/>
    </source>
</evidence>
<gene>
    <name evidence="13" type="primary">gpsA</name>
    <name evidence="20" type="ORF">Ga0061065_103349</name>
</gene>
<feature type="binding site" evidence="16">
    <location>
        <position position="140"/>
    </location>
    <ligand>
        <name>NAD(+)</name>
        <dbReference type="ChEBI" id="CHEBI:57540"/>
    </ligand>
</feature>
<evidence type="ECO:0000256" key="5">
    <source>
        <dbReference type="ARBA" id="ARBA00023027"/>
    </source>
</evidence>
<feature type="binding site" evidence="13">
    <location>
        <position position="136"/>
    </location>
    <ligand>
        <name>sn-glycerol 3-phosphate</name>
        <dbReference type="ChEBI" id="CHEBI:57597"/>
    </ligand>
</feature>
<name>A0A0K6IK68_9GAMM</name>
<keyword evidence="13" id="KW-0963">Cytoplasm</keyword>
<evidence type="ECO:0000256" key="7">
    <source>
        <dbReference type="ARBA" id="ARBA00023209"/>
    </source>
</evidence>
<feature type="binding site" evidence="13">
    <location>
        <position position="254"/>
    </location>
    <ligand>
        <name>sn-glycerol 3-phosphate</name>
        <dbReference type="ChEBI" id="CHEBI:57597"/>
    </ligand>
</feature>